<proteinExistence type="predicted"/>
<reference evidence="2" key="3">
    <citation type="journal article" date="2017" name="Nature">
        <title>Genome sequence of the progenitor of the wheat D genome Aegilops tauschii.</title>
        <authorList>
            <person name="Luo M.C."/>
            <person name="Gu Y.Q."/>
            <person name="Puiu D."/>
            <person name="Wang H."/>
            <person name="Twardziok S.O."/>
            <person name="Deal K.R."/>
            <person name="Huo N."/>
            <person name="Zhu T."/>
            <person name="Wang L."/>
            <person name="Wang Y."/>
            <person name="McGuire P.E."/>
            <person name="Liu S."/>
            <person name="Long H."/>
            <person name="Ramasamy R.K."/>
            <person name="Rodriguez J.C."/>
            <person name="Van S.L."/>
            <person name="Yuan L."/>
            <person name="Wang Z."/>
            <person name="Xia Z."/>
            <person name="Xiao L."/>
            <person name="Anderson O.D."/>
            <person name="Ouyang S."/>
            <person name="Liang Y."/>
            <person name="Zimin A.V."/>
            <person name="Pertea G."/>
            <person name="Qi P."/>
            <person name="Bennetzen J.L."/>
            <person name="Dai X."/>
            <person name="Dawson M.W."/>
            <person name="Muller H.G."/>
            <person name="Kugler K."/>
            <person name="Rivarola-Duarte L."/>
            <person name="Spannagl M."/>
            <person name="Mayer K.F.X."/>
            <person name="Lu F.H."/>
            <person name="Bevan M.W."/>
            <person name="Leroy P."/>
            <person name="Li P."/>
            <person name="You F.M."/>
            <person name="Sun Q."/>
            <person name="Liu Z."/>
            <person name="Lyons E."/>
            <person name="Wicker T."/>
            <person name="Salzberg S.L."/>
            <person name="Devos K.M."/>
            <person name="Dvorak J."/>
        </authorList>
    </citation>
    <scope>NUCLEOTIDE SEQUENCE [LARGE SCALE GENOMIC DNA]</scope>
    <source>
        <strain evidence="2">cv. AL8/78</strain>
    </source>
</reference>
<dbReference type="EnsemblPlants" id="AET7Gv21096800.6">
    <property type="protein sequence ID" value="AET7Gv21096800.6"/>
    <property type="gene ID" value="AET7Gv21096800"/>
</dbReference>
<evidence type="ECO:0000313" key="3">
    <source>
        <dbReference type="Proteomes" id="UP000015105"/>
    </source>
</evidence>
<accession>A0A453SVE0</accession>
<reference evidence="2" key="5">
    <citation type="journal article" date="2021" name="G3 (Bethesda)">
        <title>Aegilops tauschii genome assembly Aet v5.0 features greater sequence contiguity and improved annotation.</title>
        <authorList>
            <person name="Wang L."/>
            <person name="Zhu T."/>
            <person name="Rodriguez J.C."/>
            <person name="Deal K.R."/>
            <person name="Dubcovsky J."/>
            <person name="McGuire P.E."/>
            <person name="Lux T."/>
            <person name="Spannagl M."/>
            <person name="Mayer K.F.X."/>
            <person name="Baldrich P."/>
            <person name="Meyers B.C."/>
            <person name="Huo N."/>
            <person name="Gu Y.Q."/>
            <person name="Zhou H."/>
            <person name="Devos K.M."/>
            <person name="Bennetzen J.L."/>
            <person name="Unver T."/>
            <person name="Budak H."/>
            <person name="Gulick P.J."/>
            <person name="Galiba G."/>
            <person name="Kalapos B."/>
            <person name="Nelson D.R."/>
            <person name="Li P."/>
            <person name="You F.M."/>
            <person name="Luo M.C."/>
            <person name="Dvorak J."/>
        </authorList>
    </citation>
    <scope>NUCLEOTIDE SEQUENCE [LARGE SCALE GENOMIC DNA]</scope>
    <source>
        <strain evidence="2">cv. AL8/78</strain>
    </source>
</reference>
<dbReference type="Gramene" id="AET7Gv21096800.6">
    <property type="protein sequence ID" value="AET7Gv21096800.6"/>
    <property type="gene ID" value="AET7Gv21096800"/>
</dbReference>
<dbReference type="AlphaFoldDB" id="A0A453SVE0"/>
<reference evidence="2" key="4">
    <citation type="submission" date="2019-03" db="UniProtKB">
        <authorList>
            <consortium name="EnsemblPlants"/>
        </authorList>
    </citation>
    <scope>IDENTIFICATION</scope>
</reference>
<name>A0A453SVE0_AEGTS</name>
<reference evidence="3" key="2">
    <citation type="journal article" date="2017" name="Nat. Plants">
        <title>The Aegilops tauschii genome reveals multiple impacts of transposons.</title>
        <authorList>
            <person name="Zhao G."/>
            <person name="Zou C."/>
            <person name="Li K."/>
            <person name="Wang K."/>
            <person name="Li T."/>
            <person name="Gao L."/>
            <person name="Zhang X."/>
            <person name="Wang H."/>
            <person name="Yang Z."/>
            <person name="Liu X."/>
            <person name="Jiang W."/>
            <person name="Mao L."/>
            <person name="Kong X."/>
            <person name="Jiao Y."/>
            <person name="Jia J."/>
        </authorList>
    </citation>
    <scope>NUCLEOTIDE SEQUENCE [LARGE SCALE GENOMIC DNA]</scope>
    <source>
        <strain evidence="3">cv. AL8/78</strain>
    </source>
</reference>
<evidence type="ECO:0000313" key="2">
    <source>
        <dbReference type="EnsemblPlants" id="AET7Gv21096800.6"/>
    </source>
</evidence>
<feature type="compositionally biased region" description="Low complexity" evidence="1">
    <location>
        <begin position="75"/>
        <end position="91"/>
    </location>
</feature>
<evidence type="ECO:0000256" key="1">
    <source>
        <dbReference type="SAM" id="MobiDB-lite"/>
    </source>
</evidence>
<feature type="region of interest" description="Disordered" evidence="1">
    <location>
        <begin position="38"/>
        <end position="105"/>
    </location>
</feature>
<dbReference type="Proteomes" id="UP000015105">
    <property type="component" value="Chromosome 7D"/>
</dbReference>
<feature type="compositionally biased region" description="Polar residues" evidence="1">
    <location>
        <begin position="59"/>
        <end position="69"/>
    </location>
</feature>
<protein>
    <submittedName>
        <fullName evidence="2">Uncharacterized protein</fullName>
    </submittedName>
</protein>
<organism evidence="2 3">
    <name type="scientific">Aegilops tauschii subsp. strangulata</name>
    <name type="common">Goatgrass</name>
    <dbReference type="NCBI Taxonomy" id="200361"/>
    <lineage>
        <taxon>Eukaryota</taxon>
        <taxon>Viridiplantae</taxon>
        <taxon>Streptophyta</taxon>
        <taxon>Embryophyta</taxon>
        <taxon>Tracheophyta</taxon>
        <taxon>Spermatophyta</taxon>
        <taxon>Magnoliopsida</taxon>
        <taxon>Liliopsida</taxon>
        <taxon>Poales</taxon>
        <taxon>Poaceae</taxon>
        <taxon>BOP clade</taxon>
        <taxon>Pooideae</taxon>
        <taxon>Triticodae</taxon>
        <taxon>Triticeae</taxon>
        <taxon>Triticinae</taxon>
        <taxon>Aegilops</taxon>
    </lineage>
</organism>
<reference evidence="3" key="1">
    <citation type="journal article" date="2014" name="Science">
        <title>Ancient hybridizations among the ancestral genomes of bread wheat.</title>
        <authorList>
            <consortium name="International Wheat Genome Sequencing Consortium,"/>
            <person name="Marcussen T."/>
            <person name="Sandve S.R."/>
            <person name="Heier L."/>
            <person name="Spannagl M."/>
            <person name="Pfeifer M."/>
            <person name="Jakobsen K.S."/>
            <person name="Wulff B.B."/>
            <person name="Steuernagel B."/>
            <person name="Mayer K.F."/>
            <person name="Olsen O.A."/>
        </authorList>
    </citation>
    <scope>NUCLEOTIDE SEQUENCE [LARGE SCALE GENOMIC DNA]</scope>
    <source>
        <strain evidence="3">cv. AL8/78</strain>
    </source>
</reference>
<sequence length="133" mass="14469">STSTARQAQSYPSVSTYFGSSLAPSLFSHPHLSASVLHPYAQSDRESKTRSYRVRRASKQASKLNNRQAQHLDESAATTTAATSSVSSSCSLQPQTPPLSPHTLSGLNFHKTRGLLCKIASDDGRRKPNSLYY</sequence>
<keyword evidence="3" id="KW-1185">Reference proteome</keyword>